<dbReference type="EMBL" id="BAAAZA010000001">
    <property type="protein sequence ID" value="GAA3843742.1"/>
    <property type="molecule type" value="Genomic_DNA"/>
</dbReference>
<keyword evidence="1" id="KW-0812">Transmembrane</keyword>
<evidence type="ECO:0000256" key="1">
    <source>
        <dbReference type="SAM" id="Phobius"/>
    </source>
</evidence>
<dbReference type="Proteomes" id="UP001501563">
    <property type="component" value="Unassembled WGS sequence"/>
</dbReference>
<evidence type="ECO:0000313" key="3">
    <source>
        <dbReference type="Proteomes" id="UP001501563"/>
    </source>
</evidence>
<reference evidence="3" key="1">
    <citation type="journal article" date="2019" name="Int. J. Syst. Evol. Microbiol.">
        <title>The Global Catalogue of Microorganisms (GCM) 10K type strain sequencing project: providing services to taxonomists for standard genome sequencing and annotation.</title>
        <authorList>
            <consortium name="The Broad Institute Genomics Platform"/>
            <consortium name="The Broad Institute Genome Sequencing Center for Infectious Disease"/>
            <person name="Wu L."/>
            <person name="Ma J."/>
        </authorList>
    </citation>
    <scope>NUCLEOTIDE SEQUENCE [LARGE SCALE GENOMIC DNA]</scope>
    <source>
        <strain evidence="3">JCM 16578</strain>
    </source>
</reference>
<comment type="caution">
    <text evidence="2">The sequence shown here is derived from an EMBL/GenBank/DDBJ whole genome shotgun (WGS) entry which is preliminary data.</text>
</comment>
<feature type="transmembrane region" description="Helical" evidence="1">
    <location>
        <begin position="66"/>
        <end position="85"/>
    </location>
</feature>
<gene>
    <name evidence="2" type="ORF">GCM10022207_00120</name>
</gene>
<sequence>MNPGRLFLCAAGLALSAVGVYLLTDVRDLAGVLVWLGGAVVLHDALIAPLVLLIGWVLVRGGVRGPVRGALLVAGALTAVALPALLRPGRPANSSVLPLDYPRNWLLALVGVAAVAALVTAARAVRRKRERPPRQALGDVER</sequence>
<evidence type="ECO:0008006" key="4">
    <source>
        <dbReference type="Google" id="ProtNLM"/>
    </source>
</evidence>
<proteinExistence type="predicted"/>
<organism evidence="2 3">
    <name type="scientific">Streptomyces lannensis</name>
    <dbReference type="NCBI Taxonomy" id="766498"/>
    <lineage>
        <taxon>Bacteria</taxon>
        <taxon>Bacillati</taxon>
        <taxon>Actinomycetota</taxon>
        <taxon>Actinomycetes</taxon>
        <taxon>Kitasatosporales</taxon>
        <taxon>Streptomycetaceae</taxon>
        <taxon>Streptomyces</taxon>
    </lineage>
</organism>
<feature type="transmembrane region" description="Helical" evidence="1">
    <location>
        <begin position="32"/>
        <end position="59"/>
    </location>
</feature>
<feature type="transmembrane region" description="Helical" evidence="1">
    <location>
        <begin position="105"/>
        <end position="125"/>
    </location>
</feature>
<protein>
    <recommendedName>
        <fullName evidence="4">Integral membrane protein</fullName>
    </recommendedName>
</protein>
<keyword evidence="1" id="KW-1133">Transmembrane helix</keyword>
<keyword evidence="1" id="KW-0472">Membrane</keyword>
<keyword evidence="3" id="KW-1185">Reference proteome</keyword>
<evidence type="ECO:0000313" key="2">
    <source>
        <dbReference type="EMBL" id="GAA3843742.1"/>
    </source>
</evidence>
<accession>A0ABP7JF80</accession>
<name>A0ABP7JF80_9ACTN</name>